<name>A0A6L6LQ87_9FIRM</name>
<comment type="caution">
    <text evidence="1">The sequence shown here is derived from an EMBL/GenBank/DDBJ whole genome shotgun (WGS) entry which is preliminary data.</text>
</comment>
<reference evidence="1 2" key="1">
    <citation type="journal article" date="2019" name="Nat. Med.">
        <title>A library of human gut bacterial isolates paired with longitudinal multiomics data enables mechanistic microbiome research.</title>
        <authorList>
            <person name="Poyet M."/>
            <person name="Groussin M."/>
            <person name="Gibbons S.M."/>
            <person name="Avila-Pacheco J."/>
            <person name="Jiang X."/>
            <person name="Kearney S.M."/>
            <person name="Perrotta A.R."/>
            <person name="Berdy B."/>
            <person name="Zhao S."/>
            <person name="Lieberman T.D."/>
            <person name="Swanson P.K."/>
            <person name="Smith M."/>
            <person name="Roesemann S."/>
            <person name="Alexander J.E."/>
            <person name="Rich S.A."/>
            <person name="Livny J."/>
            <person name="Vlamakis H."/>
            <person name="Clish C."/>
            <person name="Bullock K."/>
            <person name="Deik A."/>
            <person name="Scott J."/>
            <person name="Pierce K.A."/>
            <person name="Xavier R.J."/>
            <person name="Alm E.J."/>
        </authorList>
    </citation>
    <scope>NUCLEOTIDE SEQUENCE [LARGE SCALE GENOMIC DNA]</scope>
    <source>
        <strain evidence="1 2">BIOML-A4</strain>
    </source>
</reference>
<protein>
    <recommendedName>
        <fullName evidence="3">Transposase</fullName>
    </recommendedName>
</protein>
<sequence>MTTKVHAVTDGLGNPLRFLLSSGNRNDICVAQALLEPFDLNGKQAHSGG</sequence>
<organism evidence="1 2">
    <name type="scientific">Ruthenibacterium lactatiformans</name>
    <dbReference type="NCBI Taxonomy" id="1550024"/>
    <lineage>
        <taxon>Bacteria</taxon>
        <taxon>Bacillati</taxon>
        <taxon>Bacillota</taxon>
        <taxon>Clostridia</taxon>
        <taxon>Eubacteriales</taxon>
        <taxon>Oscillospiraceae</taxon>
        <taxon>Ruthenibacterium</taxon>
    </lineage>
</organism>
<dbReference type="AlphaFoldDB" id="A0A6L6LQ87"/>
<evidence type="ECO:0000313" key="1">
    <source>
        <dbReference type="EMBL" id="MTS26900.1"/>
    </source>
</evidence>
<evidence type="ECO:0008006" key="3">
    <source>
        <dbReference type="Google" id="ProtNLM"/>
    </source>
</evidence>
<accession>A0A6L6LQ87</accession>
<dbReference type="Proteomes" id="UP000472755">
    <property type="component" value="Unassembled WGS sequence"/>
</dbReference>
<evidence type="ECO:0000313" key="2">
    <source>
        <dbReference type="Proteomes" id="UP000472755"/>
    </source>
</evidence>
<dbReference type="GeneID" id="42858956"/>
<dbReference type="RefSeq" id="WP_117461215.1">
    <property type="nucleotide sequence ID" value="NZ_CAUBPW010000022.1"/>
</dbReference>
<gene>
    <name evidence="1" type="ORF">GMD59_06310</name>
</gene>
<proteinExistence type="predicted"/>
<dbReference type="EMBL" id="WMZU01000007">
    <property type="protein sequence ID" value="MTS26900.1"/>
    <property type="molecule type" value="Genomic_DNA"/>
</dbReference>